<keyword evidence="2" id="KW-1185">Reference proteome</keyword>
<comment type="caution">
    <text evidence="1">The sequence shown here is derived from an EMBL/GenBank/DDBJ whole genome shotgun (WGS) entry which is preliminary data.</text>
</comment>
<evidence type="ECO:0000313" key="1">
    <source>
        <dbReference type="EMBL" id="RYQ86720.1"/>
    </source>
</evidence>
<name>A0A444XAK6_ARAHY</name>
<accession>A0A444XAK6</accession>
<protein>
    <submittedName>
        <fullName evidence="1">Uncharacterized protein</fullName>
    </submittedName>
</protein>
<dbReference type="EMBL" id="SDMP01000020">
    <property type="protein sequence ID" value="RYQ86720.1"/>
    <property type="molecule type" value="Genomic_DNA"/>
</dbReference>
<organism evidence="1 2">
    <name type="scientific">Arachis hypogaea</name>
    <name type="common">Peanut</name>
    <dbReference type="NCBI Taxonomy" id="3818"/>
    <lineage>
        <taxon>Eukaryota</taxon>
        <taxon>Viridiplantae</taxon>
        <taxon>Streptophyta</taxon>
        <taxon>Embryophyta</taxon>
        <taxon>Tracheophyta</taxon>
        <taxon>Spermatophyta</taxon>
        <taxon>Magnoliopsida</taxon>
        <taxon>eudicotyledons</taxon>
        <taxon>Gunneridae</taxon>
        <taxon>Pentapetalae</taxon>
        <taxon>rosids</taxon>
        <taxon>fabids</taxon>
        <taxon>Fabales</taxon>
        <taxon>Fabaceae</taxon>
        <taxon>Papilionoideae</taxon>
        <taxon>50 kb inversion clade</taxon>
        <taxon>dalbergioids sensu lato</taxon>
        <taxon>Dalbergieae</taxon>
        <taxon>Pterocarpus clade</taxon>
        <taxon>Arachis</taxon>
    </lineage>
</organism>
<gene>
    <name evidence="1" type="ORF">Ahy_B10g106360</name>
</gene>
<proteinExistence type="predicted"/>
<sequence>MAAAIVGGALLSASVQVLLDKIISNEFLDFFRRRKLNVSLLGKMKMKLKTRSLRLCLNRLPQNNKY</sequence>
<reference evidence="1 2" key="1">
    <citation type="submission" date="2019-01" db="EMBL/GenBank/DDBJ databases">
        <title>Sequencing of cultivated peanut Arachis hypogaea provides insights into genome evolution and oil improvement.</title>
        <authorList>
            <person name="Chen X."/>
        </authorList>
    </citation>
    <scope>NUCLEOTIDE SEQUENCE [LARGE SCALE GENOMIC DNA]</scope>
    <source>
        <strain evidence="2">cv. Fuhuasheng</strain>
        <tissue evidence="1">Leaves</tissue>
    </source>
</reference>
<evidence type="ECO:0000313" key="2">
    <source>
        <dbReference type="Proteomes" id="UP000289738"/>
    </source>
</evidence>
<dbReference type="Proteomes" id="UP000289738">
    <property type="component" value="Chromosome B10"/>
</dbReference>
<dbReference type="AlphaFoldDB" id="A0A444XAK6"/>